<organism evidence="1 2">
    <name type="scientific">Cronobacter phage vB_CsaP_GAP52</name>
    <dbReference type="NCBI Taxonomy" id="1141137"/>
    <lineage>
        <taxon>Viruses</taxon>
        <taxon>Duplodnaviria</taxon>
        <taxon>Heunggongvirae</taxon>
        <taxon>Uroviricota</taxon>
        <taxon>Caudoviricetes</taxon>
        <taxon>Grimontviridae</taxon>
        <taxon>Crifsvirus</taxon>
        <taxon>Crifsvirus GAP52</taxon>
    </lineage>
</organism>
<evidence type="ECO:0008006" key="3">
    <source>
        <dbReference type="Google" id="ProtNLM"/>
    </source>
</evidence>
<evidence type="ECO:0000313" key="1">
    <source>
        <dbReference type="EMBL" id="AFC22008.1"/>
    </source>
</evidence>
<dbReference type="KEGG" id="vg:13994328"/>
<keyword evidence="2" id="KW-1185">Reference proteome</keyword>
<reference evidence="2" key="1">
    <citation type="submission" date="2011-10" db="EMBL/GenBank/DDBJ databases">
        <authorList>
            <person name="Abbasifar R."/>
            <person name="Griffiths M.W."/>
            <person name="Kropinski H.-W."/>
            <person name="Sabour P.M."/>
            <person name="Alanis Villa A."/>
            <person name="Abbasifar A."/>
            <person name="Lingohr E.J."/>
            <person name="Kropinski A.M."/>
        </authorList>
    </citation>
    <scope>NUCLEOTIDE SEQUENCE [LARGE SCALE GENOMIC DNA]</scope>
</reference>
<proteinExistence type="predicted"/>
<name>K4F7E0_9CAUD</name>
<dbReference type="EMBL" id="JN882286">
    <property type="protein sequence ID" value="AFC22008.1"/>
    <property type="molecule type" value="Genomic_DNA"/>
</dbReference>
<accession>K4F7E0</accession>
<dbReference type="RefSeq" id="YP_006987663.1">
    <property type="nucleotide sequence ID" value="NC_019402.1"/>
</dbReference>
<evidence type="ECO:0000313" key="2">
    <source>
        <dbReference type="Proteomes" id="UP000000456"/>
    </source>
</evidence>
<protein>
    <recommendedName>
        <fullName evidence="3">Tail fiber protein</fullName>
    </recommendedName>
</protein>
<dbReference type="Proteomes" id="UP000000456">
    <property type="component" value="Segment"/>
</dbReference>
<dbReference type="GeneID" id="13994328"/>
<sequence>MSIVLNAPVQPRAYAAPSADESAEDIVAGGQPNVGLFAWTTNDLTGIKDIITYVKTALAAAERAEAAAAQTEATKDHIDEVANRYEAIVVKIDQQYEDMKRLADTINVDVNEIHQYVDQAKNIQIAVNNQYQQIDKWRAEIMKYQMLAVYKFYDDETSETTHTVDVTDATVQLLKLNASTTTLTIQSPAGEVDLCRQLTLMLQQGTGANKVKWPASVRWNNGREPVLSYDNGKIDVITLLTKDSGTKWYGFYNGGWFDA</sequence>
<gene>
    <name evidence="1" type="ORF">GAP52_016</name>
</gene>
<dbReference type="OrthoDB" id="9088at10239"/>